<sequence>MAKRSPRLILLSTIILVPLLAVIALGCGRISLSPVEIWTGLTQPSRNPAITNILYTIRLPRIFGALLIGAGLAAAGSAFQSVFQNPLVSPDILGVSYGAAVGAAIAILAGGGIWPTQLGAFAGGIIAVVITLFVARILGQRGMLILVLSGIVISGFMQAILGLLKYIADPDSQLQSIVYWQLGSLAKVDLPSIAATLPALLIGGITLGLLRWHLTVLSLGDHLATSTGLNVRLERLLVIVAGTLLTAATVCLSGNIGWVGLVIPHMARRLVGTDERYALPLSALVGALFLLLIDTLARTISAGEIPLSILTGFVGAPLFIYLLVRKKAQYP</sequence>
<keyword evidence="3" id="KW-0813">Transport</keyword>
<feature type="transmembrane region" description="Helical" evidence="8">
    <location>
        <begin position="188"/>
        <end position="210"/>
    </location>
</feature>
<feature type="transmembrane region" description="Helical" evidence="8">
    <location>
        <begin position="95"/>
        <end position="114"/>
    </location>
</feature>
<comment type="similarity">
    <text evidence="2">Belongs to the binding-protein-dependent transport system permease family. FecCD subfamily.</text>
</comment>
<protein>
    <submittedName>
        <fullName evidence="9">Iron chelate uptake ABC transporter, FeCT family, permease protein</fullName>
    </submittedName>
</protein>
<dbReference type="RefSeq" id="WP_003711321.1">
    <property type="nucleotide sequence ID" value="NZ_AZGE01000008.1"/>
</dbReference>
<evidence type="ECO:0000256" key="4">
    <source>
        <dbReference type="ARBA" id="ARBA00022475"/>
    </source>
</evidence>
<dbReference type="SUPFAM" id="SSF81345">
    <property type="entry name" value="ABC transporter involved in vitamin B12 uptake, BtuC"/>
    <property type="match status" value="1"/>
</dbReference>
<dbReference type="Gene3D" id="1.10.3470.10">
    <property type="entry name" value="ABC transporter involved in vitamin B12 uptake, BtuC"/>
    <property type="match status" value="1"/>
</dbReference>
<dbReference type="GO" id="GO:0022857">
    <property type="term" value="F:transmembrane transporter activity"/>
    <property type="evidence" value="ECO:0007669"/>
    <property type="project" value="InterPro"/>
</dbReference>
<evidence type="ECO:0000313" key="10">
    <source>
        <dbReference type="Proteomes" id="UP000050973"/>
    </source>
</evidence>
<evidence type="ECO:0000256" key="3">
    <source>
        <dbReference type="ARBA" id="ARBA00022448"/>
    </source>
</evidence>
<dbReference type="GO" id="GO:0033214">
    <property type="term" value="P:siderophore-iron import into cell"/>
    <property type="evidence" value="ECO:0007669"/>
    <property type="project" value="TreeGrafter"/>
</dbReference>
<reference evidence="9 10" key="1">
    <citation type="journal article" date="2015" name="Genome Announc.">
        <title>Expanding the biotechnology potential of lactobacilli through comparative genomics of 213 strains and associated genera.</title>
        <authorList>
            <person name="Sun Z."/>
            <person name="Harris H.M."/>
            <person name="McCann A."/>
            <person name="Guo C."/>
            <person name="Argimon S."/>
            <person name="Zhang W."/>
            <person name="Yang X."/>
            <person name="Jeffery I.B."/>
            <person name="Cooney J.C."/>
            <person name="Kagawa T.F."/>
            <person name="Liu W."/>
            <person name="Song Y."/>
            <person name="Salvetti E."/>
            <person name="Wrobel A."/>
            <person name="Rasinkangas P."/>
            <person name="Parkhill J."/>
            <person name="Rea M.C."/>
            <person name="O'Sullivan O."/>
            <person name="Ritari J."/>
            <person name="Douillard F.P."/>
            <person name="Paul Ross R."/>
            <person name="Yang R."/>
            <person name="Briner A.E."/>
            <person name="Felis G.E."/>
            <person name="de Vos W.M."/>
            <person name="Barrangou R."/>
            <person name="Klaenhammer T.R."/>
            <person name="Caufield P.W."/>
            <person name="Cui Y."/>
            <person name="Zhang H."/>
            <person name="O'Toole P.W."/>
        </authorList>
    </citation>
    <scope>NUCLEOTIDE SEQUENCE [LARGE SCALE GENOMIC DNA]</scope>
    <source>
        <strain evidence="9 10">DSM 4864</strain>
    </source>
</reference>
<dbReference type="PANTHER" id="PTHR30472:SF70">
    <property type="entry name" value="MOLYBDATE IMPORT SYSTEM PERMEASE PROTEIN MOLB"/>
    <property type="match status" value="1"/>
</dbReference>
<evidence type="ECO:0000256" key="2">
    <source>
        <dbReference type="ARBA" id="ARBA00007935"/>
    </source>
</evidence>
<comment type="caution">
    <text evidence="9">The sequence shown here is derived from an EMBL/GenBank/DDBJ whole genome shotgun (WGS) entry which is preliminary data.</text>
</comment>
<dbReference type="GO" id="GO:0005886">
    <property type="term" value="C:plasma membrane"/>
    <property type="evidence" value="ECO:0007669"/>
    <property type="project" value="UniProtKB-SubCell"/>
</dbReference>
<evidence type="ECO:0000313" key="9">
    <source>
        <dbReference type="EMBL" id="KRM15730.1"/>
    </source>
</evidence>
<evidence type="ECO:0000256" key="8">
    <source>
        <dbReference type="SAM" id="Phobius"/>
    </source>
</evidence>
<keyword evidence="5 8" id="KW-0812">Transmembrane</keyword>
<accession>A0A0R1WCU9</accession>
<dbReference type="AlphaFoldDB" id="A0A0R1WCU9"/>
<dbReference type="CDD" id="cd06550">
    <property type="entry name" value="TM_ABC_iron-siderophores_like"/>
    <property type="match status" value="1"/>
</dbReference>
<evidence type="ECO:0000256" key="5">
    <source>
        <dbReference type="ARBA" id="ARBA00022692"/>
    </source>
</evidence>
<dbReference type="Pfam" id="PF01032">
    <property type="entry name" value="FecCD"/>
    <property type="match status" value="1"/>
</dbReference>
<dbReference type="InterPro" id="IPR000522">
    <property type="entry name" value="ABC_transptr_permease_BtuC"/>
</dbReference>
<evidence type="ECO:0000256" key="6">
    <source>
        <dbReference type="ARBA" id="ARBA00022989"/>
    </source>
</evidence>
<keyword evidence="4" id="KW-1003">Cell membrane</keyword>
<dbReference type="PANTHER" id="PTHR30472">
    <property type="entry name" value="FERRIC ENTEROBACTIN TRANSPORT SYSTEM PERMEASE PROTEIN"/>
    <property type="match status" value="1"/>
</dbReference>
<keyword evidence="6 8" id="KW-1133">Transmembrane helix</keyword>
<feature type="transmembrane region" description="Helical" evidence="8">
    <location>
        <begin position="305"/>
        <end position="324"/>
    </location>
</feature>
<dbReference type="FunFam" id="1.10.3470.10:FF:000001">
    <property type="entry name" value="Vitamin B12 ABC transporter permease BtuC"/>
    <property type="match status" value="1"/>
</dbReference>
<name>A0A0R1WCU9_9LACO</name>
<dbReference type="EMBL" id="AZGE01000008">
    <property type="protein sequence ID" value="KRM15730.1"/>
    <property type="molecule type" value="Genomic_DNA"/>
</dbReference>
<comment type="subcellular location">
    <subcellularLocation>
        <location evidence="1">Cell membrane</location>
        <topology evidence="1">Multi-pass membrane protein</topology>
    </subcellularLocation>
</comment>
<feature type="transmembrane region" description="Helical" evidence="8">
    <location>
        <begin position="277"/>
        <end position="293"/>
    </location>
</feature>
<organism evidence="9 10">
    <name type="scientific">Limosilactobacillus oris DSM 4864</name>
    <dbReference type="NCBI Taxonomy" id="1423779"/>
    <lineage>
        <taxon>Bacteria</taxon>
        <taxon>Bacillati</taxon>
        <taxon>Bacillota</taxon>
        <taxon>Bacilli</taxon>
        <taxon>Lactobacillales</taxon>
        <taxon>Lactobacillaceae</taxon>
        <taxon>Limosilactobacillus</taxon>
    </lineage>
</organism>
<dbReference type="Proteomes" id="UP000050973">
    <property type="component" value="Unassembled WGS sequence"/>
</dbReference>
<keyword evidence="7 8" id="KW-0472">Membrane</keyword>
<feature type="transmembrane region" description="Helical" evidence="8">
    <location>
        <begin position="236"/>
        <end position="257"/>
    </location>
</feature>
<dbReference type="InterPro" id="IPR037294">
    <property type="entry name" value="ABC_BtuC-like"/>
</dbReference>
<feature type="transmembrane region" description="Helical" evidence="8">
    <location>
        <begin position="145"/>
        <end position="168"/>
    </location>
</feature>
<gene>
    <name evidence="9" type="ORF">FC49_GL001837</name>
</gene>
<dbReference type="PATRIC" id="fig|1423779.3.peg.1904"/>
<dbReference type="PROSITE" id="PS51257">
    <property type="entry name" value="PROKAR_LIPOPROTEIN"/>
    <property type="match status" value="1"/>
</dbReference>
<evidence type="ECO:0000256" key="1">
    <source>
        <dbReference type="ARBA" id="ARBA00004651"/>
    </source>
</evidence>
<evidence type="ECO:0000256" key="7">
    <source>
        <dbReference type="ARBA" id="ARBA00023136"/>
    </source>
</evidence>
<feature type="transmembrane region" description="Helical" evidence="8">
    <location>
        <begin position="62"/>
        <end position="83"/>
    </location>
</feature>
<proteinExistence type="inferred from homology"/>
<feature type="transmembrane region" description="Helical" evidence="8">
    <location>
        <begin position="120"/>
        <end position="138"/>
    </location>
</feature>